<feature type="region of interest" description="Disordered" evidence="1">
    <location>
        <begin position="64"/>
        <end position="199"/>
    </location>
</feature>
<feature type="compositionally biased region" description="Basic and acidic residues" evidence="1">
    <location>
        <begin position="118"/>
        <end position="131"/>
    </location>
</feature>
<dbReference type="EMBL" id="JAVFWL010000002">
    <property type="protein sequence ID" value="KAK6735562.1"/>
    <property type="molecule type" value="Genomic_DNA"/>
</dbReference>
<feature type="compositionally biased region" description="Low complexity" evidence="1">
    <location>
        <begin position="177"/>
        <end position="186"/>
    </location>
</feature>
<feature type="compositionally biased region" description="Basic and acidic residues" evidence="1">
    <location>
        <begin position="142"/>
        <end position="154"/>
    </location>
</feature>
<protein>
    <submittedName>
        <fullName evidence="2">Uncharacterized protein</fullName>
    </submittedName>
</protein>
<gene>
    <name evidence="2" type="primary">Necator_chrII.g6443</name>
    <name evidence="2" type="ORF">RB195_018650</name>
</gene>
<reference evidence="2 3" key="1">
    <citation type="submission" date="2023-08" db="EMBL/GenBank/DDBJ databases">
        <title>A Necator americanus chromosomal reference genome.</title>
        <authorList>
            <person name="Ilik V."/>
            <person name="Petrzelkova K.J."/>
            <person name="Pardy F."/>
            <person name="Fuh T."/>
            <person name="Niatou-Singa F.S."/>
            <person name="Gouil Q."/>
            <person name="Baker L."/>
            <person name="Ritchie M.E."/>
            <person name="Jex A.R."/>
            <person name="Gazzola D."/>
            <person name="Li H."/>
            <person name="Toshio Fujiwara R."/>
            <person name="Zhan B."/>
            <person name="Aroian R.V."/>
            <person name="Pafco B."/>
            <person name="Schwarz E.M."/>
        </authorList>
    </citation>
    <scope>NUCLEOTIDE SEQUENCE [LARGE SCALE GENOMIC DNA]</scope>
    <source>
        <strain evidence="2 3">Aroian</strain>
        <tissue evidence="2">Whole animal</tissue>
    </source>
</reference>
<name>A0ABR1CAP7_NECAM</name>
<keyword evidence="3" id="KW-1185">Reference proteome</keyword>
<comment type="caution">
    <text evidence="2">The sequence shown here is derived from an EMBL/GenBank/DDBJ whole genome shotgun (WGS) entry which is preliminary data.</text>
</comment>
<evidence type="ECO:0000256" key="1">
    <source>
        <dbReference type="SAM" id="MobiDB-lite"/>
    </source>
</evidence>
<organism evidence="2 3">
    <name type="scientific">Necator americanus</name>
    <name type="common">Human hookworm</name>
    <dbReference type="NCBI Taxonomy" id="51031"/>
    <lineage>
        <taxon>Eukaryota</taxon>
        <taxon>Metazoa</taxon>
        <taxon>Ecdysozoa</taxon>
        <taxon>Nematoda</taxon>
        <taxon>Chromadorea</taxon>
        <taxon>Rhabditida</taxon>
        <taxon>Rhabditina</taxon>
        <taxon>Rhabditomorpha</taxon>
        <taxon>Strongyloidea</taxon>
        <taxon>Ancylostomatidae</taxon>
        <taxon>Bunostominae</taxon>
        <taxon>Necator</taxon>
    </lineage>
</organism>
<evidence type="ECO:0000313" key="2">
    <source>
        <dbReference type="EMBL" id="KAK6735562.1"/>
    </source>
</evidence>
<sequence>MQTFSSTDSINVKAGDMTIKGSSDELATEMQLREEKTCQTADESKREISIALKMWKETLEAENKKESNLQAFMEQPTQNRRRGRPRIYINDAELQRSRRHRETSQQRSTRWLANAEQQQRRRQNENDEQRSVRRSANAALQENRRKSEGVEQRFARQMASADRQQRRRQSENDNQRSARLLANLQRQQRRRQSENDDQC</sequence>
<dbReference type="Proteomes" id="UP001303046">
    <property type="component" value="Unassembled WGS sequence"/>
</dbReference>
<accession>A0ABR1CAP7</accession>
<proteinExistence type="predicted"/>
<evidence type="ECO:0000313" key="3">
    <source>
        <dbReference type="Proteomes" id="UP001303046"/>
    </source>
</evidence>